<feature type="region of interest" description="Disordered" evidence="1">
    <location>
        <begin position="56"/>
        <end position="87"/>
    </location>
</feature>
<gene>
    <name evidence="2" type="ORF">SORBI_3010G245900</name>
</gene>
<proteinExistence type="predicted"/>
<reference evidence="3" key="2">
    <citation type="journal article" date="2018" name="Plant J.">
        <title>The Sorghum bicolor reference genome: improved assembly, gene annotations, a transcriptome atlas, and signatures of genome organization.</title>
        <authorList>
            <person name="McCormick R.F."/>
            <person name="Truong S.K."/>
            <person name="Sreedasyam A."/>
            <person name="Jenkins J."/>
            <person name="Shu S."/>
            <person name="Sims D."/>
            <person name="Kennedy M."/>
            <person name="Amirebrahimi M."/>
            <person name="Weers B.D."/>
            <person name="McKinley B."/>
            <person name="Mattison A."/>
            <person name="Morishige D.T."/>
            <person name="Grimwood J."/>
            <person name="Schmutz J."/>
            <person name="Mullet J.E."/>
        </authorList>
    </citation>
    <scope>NUCLEOTIDE SEQUENCE [LARGE SCALE GENOMIC DNA]</scope>
    <source>
        <strain evidence="3">cv. BTx623</strain>
    </source>
</reference>
<reference evidence="2 3" key="1">
    <citation type="journal article" date="2009" name="Nature">
        <title>The Sorghum bicolor genome and the diversification of grasses.</title>
        <authorList>
            <person name="Paterson A.H."/>
            <person name="Bowers J.E."/>
            <person name="Bruggmann R."/>
            <person name="Dubchak I."/>
            <person name="Grimwood J."/>
            <person name="Gundlach H."/>
            <person name="Haberer G."/>
            <person name="Hellsten U."/>
            <person name="Mitros T."/>
            <person name="Poliakov A."/>
            <person name="Schmutz J."/>
            <person name="Spannagl M."/>
            <person name="Tang H."/>
            <person name="Wang X."/>
            <person name="Wicker T."/>
            <person name="Bharti A.K."/>
            <person name="Chapman J."/>
            <person name="Feltus F.A."/>
            <person name="Gowik U."/>
            <person name="Grigoriev I.V."/>
            <person name="Lyons E."/>
            <person name="Maher C.A."/>
            <person name="Martis M."/>
            <person name="Narechania A."/>
            <person name="Otillar R.P."/>
            <person name="Penning B.W."/>
            <person name="Salamov A.A."/>
            <person name="Wang Y."/>
            <person name="Zhang L."/>
            <person name="Carpita N.C."/>
            <person name="Freeling M."/>
            <person name="Gingle A.R."/>
            <person name="Hash C.T."/>
            <person name="Keller B."/>
            <person name="Klein P."/>
            <person name="Kresovich S."/>
            <person name="McCann M.C."/>
            <person name="Ming R."/>
            <person name="Peterson D.G."/>
            <person name="Mehboob-ur-Rahman"/>
            <person name="Ware D."/>
            <person name="Westhoff P."/>
            <person name="Mayer K.F."/>
            <person name="Messing J."/>
            <person name="Rokhsar D.S."/>
        </authorList>
    </citation>
    <scope>NUCLEOTIDE SEQUENCE [LARGE SCALE GENOMIC DNA]</scope>
    <source>
        <strain evidence="3">cv. BTx623</strain>
    </source>
</reference>
<organism evidence="2 3">
    <name type="scientific">Sorghum bicolor</name>
    <name type="common">Sorghum</name>
    <name type="synonym">Sorghum vulgare</name>
    <dbReference type="NCBI Taxonomy" id="4558"/>
    <lineage>
        <taxon>Eukaryota</taxon>
        <taxon>Viridiplantae</taxon>
        <taxon>Streptophyta</taxon>
        <taxon>Embryophyta</taxon>
        <taxon>Tracheophyta</taxon>
        <taxon>Spermatophyta</taxon>
        <taxon>Magnoliopsida</taxon>
        <taxon>Liliopsida</taxon>
        <taxon>Poales</taxon>
        <taxon>Poaceae</taxon>
        <taxon>PACMAD clade</taxon>
        <taxon>Panicoideae</taxon>
        <taxon>Andropogonodae</taxon>
        <taxon>Andropogoneae</taxon>
        <taxon>Sorghinae</taxon>
        <taxon>Sorghum</taxon>
    </lineage>
</organism>
<dbReference type="InParanoid" id="A0A194YL92"/>
<accession>A0A194YL92</accession>
<dbReference type="EMBL" id="CM000769">
    <property type="protein sequence ID" value="KXG20740.1"/>
    <property type="molecule type" value="Genomic_DNA"/>
</dbReference>
<evidence type="ECO:0000313" key="2">
    <source>
        <dbReference type="EMBL" id="KXG20740.1"/>
    </source>
</evidence>
<sequence>MGIPERKKKEKRKICVRFGAKKGGIGFRWCGPAVSWYCTLSEFCCPRLIHHSEQQHARSRLQGKGKGKGQGMARRGDATPGLDDGTERRRYCSSLARCCVSACPCL</sequence>
<protein>
    <submittedName>
        <fullName evidence="2">Uncharacterized protein</fullName>
    </submittedName>
</protein>
<evidence type="ECO:0000256" key="1">
    <source>
        <dbReference type="SAM" id="MobiDB-lite"/>
    </source>
</evidence>
<keyword evidence="3" id="KW-1185">Reference proteome</keyword>
<name>A0A194YL92_SORBI</name>
<feature type="compositionally biased region" description="Basic residues" evidence="1">
    <location>
        <begin position="57"/>
        <end position="67"/>
    </location>
</feature>
<dbReference type="Proteomes" id="UP000000768">
    <property type="component" value="Chromosome 10"/>
</dbReference>
<dbReference type="AlphaFoldDB" id="A0A194YL92"/>
<evidence type="ECO:0000313" key="3">
    <source>
        <dbReference type="Proteomes" id="UP000000768"/>
    </source>
</evidence>
<dbReference type="Gramene" id="KXG20740">
    <property type="protein sequence ID" value="KXG20740"/>
    <property type="gene ID" value="SORBI_3010G245900"/>
</dbReference>